<organism evidence="1 2">
    <name type="scientific">Paenibacillus odorifer</name>
    <dbReference type="NCBI Taxonomy" id="189426"/>
    <lineage>
        <taxon>Bacteria</taxon>
        <taxon>Bacillati</taxon>
        <taxon>Bacillota</taxon>
        <taxon>Bacilli</taxon>
        <taxon>Bacillales</taxon>
        <taxon>Paenibacillaceae</taxon>
        <taxon>Paenibacillus</taxon>
    </lineage>
</organism>
<comment type="caution">
    <text evidence="1">The sequence shown here is derived from an EMBL/GenBank/DDBJ whole genome shotgun (WGS) entry which is preliminary data.</text>
</comment>
<dbReference type="EMBL" id="MKQP01000011">
    <property type="protein sequence ID" value="OMD33453.1"/>
    <property type="molecule type" value="Genomic_DNA"/>
</dbReference>
<evidence type="ECO:0000313" key="2">
    <source>
        <dbReference type="Proteomes" id="UP000187465"/>
    </source>
</evidence>
<evidence type="ECO:0000313" key="1">
    <source>
        <dbReference type="EMBL" id="OMD33453.1"/>
    </source>
</evidence>
<protein>
    <submittedName>
        <fullName evidence="1">Uncharacterized protein</fullName>
    </submittedName>
</protein>
<proteinExistence type="predicted"/>
<dbReference type="RefSeq" id="WP_036685463.1">
    <property type="nucleotide sequence ID" value="NZ_MKQN01000013.1"/>
</dbReference>
<dbReference type="Proteomes" id="UP000187465">
    <property type="component" value="Unassembled WGS sequence"/>
</dbReference>
<name>A0A1R0XEE4_9BACL</name>
<gene>
    <name evidence="1" type="ORF">BJP51_11695</name>
</gene>
<accession>A0A1R0XEE4</accession>
<dbReference type="AlphaFoldDB" id="A0A1R0XEE4"/>
<sequence length="135" mass="15244">MKGIIVVCEQIQLLDQNLLNLISIQKIINIKATPAIFNASLFVKLFELPKVQSIDCWIEVYDDINDILLRQTEPIVLRNQFNISEKVSGADIGVSIPIPVVEEEGMFRFDLIVENDVVSQYYLPFKTYGGKVANG</sequence>
<reference evidence="1 2" key="1">
    <citation type="submission" date="2016-10" db="EMBL/GenBank/DDBJ databases">
        <title>Paenibacillus species isolates.</title>
        <authorList>
            <person name="Beno S.M."/>
        </authorList>
    </citation>
    <scope>NUCLEOTIDE SEQUENCE [LARGE SCALE GENOMIC DNA]</scope>
    <source>
        <strain evidence="1 2">FSL H7-0604</strain>
    </source>
</reference>